<dbReference type="Proteomes" id="UP000694407">
    <property type="component" value="Unplaced"/>
</dbReference>
<dbReference type="GO" id="GO:0061630">
    <property type="term" value="F:ubiquitin protein ligase activity"/>
    <property type="evidence" value="ECO:0007669"/>
    <property type="project" value="TreeGrafter"/>
</dbReference>
<protein>
    <submittedName>
        <fullName evidence="1">MYC binding protein 2</fullName>
    </submittedName>
</protein>
<gene>
    <name evidence="1" type="primary">MYCBP2</name>
</gene>
<keyword evidence="2" id="KW-1185">Reference proteome</keyword>
<organism evidence="1 2">
    <name type="scientific">Marmota marmota marmota</name>
    <name type="common">Alpine marmot</name>
    <dbReference type="NCBI Taxonomy" id="9994"/>
    <lineage>
        <taxon>Eukaryota</taxon>
        <taxon>Metazoa</taxon>
        <taxon>Chordata</taxon>
        <taxon>Craniata</taxon>
        <taxon>Vertebrata</taxon>
        <taxon>Euteleostomi</taxon>
        <taxon>Mammalia</taxon>
        <taxon>Eutheria</taxon>
        <taxon>Euarchontoglires</taxon>
        <taxon>Glires</taxon>
        <taxon>Rodentia</taxon>
        <taxon>Sciuromorpha</taxon>
        <taxon>Sciuridae</taxon>
        <taxon>Xerinae</taxon>
        <taxon>Marmotini</taxon>
        <taxon>Marmota</taxon>
    </lineage>
</organism>
<dbReference type="InterPro" id="IPR013083">
    <property type="entry name" value="Znf_RING/FYVE/PHD"/>
</dbReference>
<dbReference type="Ensembl" id="ENSMMMT00000021676.1">
    <property type="protein sequence ID" value="ENSMMMP00000019076.1"/>
    <property type="gene ID" value="ENSMMMG00000016377.1"/>
</dbReference>
<dbReference type="PANTHER" id="PTHR45943:SF1">
    <property type="entry name" value="E3 UBIQUITIN-PROTEIN LIGASE MYCBP2"/>
    <property type="match status" value="1"/>
</dbReference>
<dbReference type="Gene3D" id="3.30.40.10">
    <property type="entry name" value="Zinc/RING finger domain, C3HC4 (zinc finger)"/>
    <property type="match status" value="1"/>
</dbReference>
<dbReference type="GO" id="GO:0007411">
    <property type="term" value="P:axon guidance"/>
    <property type="evidence" value="ECO:0007669"/>
    <property type="project" value="TreeGrafter"/>
</dbReference>
<dbReference type="GO" id="GO:0008582">
    <property type="term" value="P:regulation of synaptic assembly at neuromuscular junction"/>
    <property type="evidence" value="ECO:0007669"/>
    <property type="project" value="TreeGrafter"/>
</dbReference>
<dbReference type="GeneTree" id="ENSGT00940000155756"/>
<dbReference type="AlphaFoldDB" id="A0A8C5ZRF0"/>
<evidence type="ECO:0000313" key="1">
    <source>
        <dbReference type="Ensembl" id="ENSMMMP00000019076.1"/>
    </source>
</evidence>
<accession>A0A8C5ZRF0</accession>
<name>A0A8C5ZRF0_MARMA</name>
<dbReference type="GO" id="GO:0005634">
    <property type="term" value="C:nucleus"/>
    <property type="evidence" value="ECO:0007669"/>
    <property type="project" value="TreeGrafter"/>
</dbReference>
<reference evidence="1" key="2">
    <citation type="submission" date="2025-09" db="UniProtKB">
        <authorList>
            <consortium name="Ensembl"/>
        </authorList>
    </citation>
    <scope>IDENTIFICATION</scope>
</reference>
<sequence>MCDNHDDGETAAIILCNLDCSHVFHLQCCRRVLENRWLGPRITFGFISCPICKNKINHIVLKDLLDPIKELYEDVRRKALMRLEYEGLHKSEAITTPGVRFYNDPAGYAMNRYAYYVCYKCRKAYFGGEARCDAEAGQGDDYDPRELICGACSDVSRAQMCPKHGTDFLEYKCRYCCSVAVFFCFGTTHFCNACHDDFQRMTSIPKEELPHCPAGPKGKQLEGTECPLHVVHPPTGEEFALGCGVCRNLPSSREKSCLHTVKYLPPRGPDT</sequence>
<dbReference type="PANTHER" id="PTHR45943">
    <property type="entry name" value="E3 UBIQUITIN-PROTEIN LIGASE MYCBP2"/>
    <property type="match status" value="1"/>
</dbReference>
<reference evidence="1" key="1">
    <citation type="submission" date="2025-08" db="UniProtKB">
        <authorList>
            <consortium name="Ensembl"/>
        </authorList>
    </citation>
    <scope>IDENTIFICATION</scope>
</reference>
<dbReference type="SUPFAM" id="SSF57850">
    <property type="entry name" value="RING/U-box"/>
    <property type="match status" value="1"/>
</dbReference>
<dbReference type="GO" id="GO:0005886">
    <property type="term" value="C:plasma membrane"/>
    <property type="evidence" value="ECO:0007669"/>
    <property type="project" value="TreeGrafter"/>
</dbReference>
<proteinExistence type="predicted"/>
<evidence type="ECO:0000313" key="2">
    <source>
        <dbReference type="Proteomes" id="UP000694407"/>
    </source>
</evidence>